<feature type="domain" description="C2H2-type" evidence="10">
    <location>
        <begin position="32"/>
        <end position="59"/>
    </location>
</feature>
<feature type="domain" description="C2H2-type" evidence="10">
    <location>
        <begin position="60"/>
        <end position="88"/>
    </location>
</feature>
<evidence type="ECO:0000256" key="8">
    <source>
        <dbReference type="PROSITE-ProRule" id="PRU00042"/>
    </source>
</evidence>
<keyword evidence="4 8" id="KW-0863">Zinc-finger</keyword>
<evidence type="ECO:0000313" key="11">
    <source>
        <dbReference type="EMBL" id="KAK3872632.1"/>
    </source>
</evidence>
<feature type="chain" id="PRO_5042442892" description="C2H2-type domain-containing protein" evidence="9">
    <location>
        <begin position="19"/>
        <end position="116"/>
    </location>
</feature>
<dbReference type="Pfam" id="PF13909">
    <property type="entry name" value="zf-H2C2_5"/>
    <property type="match status" value="1"/>
</dbReference>
<dbReference type="GO" id="GO:0005694">
    <property type="term" value="C:chromosome"/>
    <property type="evidence" value="ECO:0007669"/>
    <property type="project" value="UniProtKB-ARBA"/>
</dbReference>
<keyword evidence="6" id="KW-0238">DNA-binding</keyword>
<dbReference type="SMART" id="SM00355">
    <property type="entry name" value="ZnF_C2H2"/>
    <property type="match status" value="2"/>
</dbReference>
<keyword evidence="9" id="KW-0732">Signal</keyword>
<evidence type="ECO:0000256" key="5">
    <source>
        <dbReference type="ARBA" id="ARBA00022833"/>
    </source>
</evidence>
<organism evidence="11 13">
    <name type="scientific">Petrolisthes cinctipes</name>
    <name type="common">Flat porcelain crab</name>
    <dbReference type="NCBI Taxonomy" id="88211"/>
    <lineage>
        <taxon>Eukaryota</taxon>
        <taxon>Metazoa</taxon>
        <taxon>Ecdysozoa</taxon>
        <taxon>Arthropoda</taxon>
        <taxon>Crustacea</taxon>
        <taxon>Multicrustacea</taxon>
        <taxon>Malacostraca</taxon>
        <taxon>Eumalacostraca</taxon>
        <taxon>Eucarida</taxon>
        <taxon>Decapoda</taxon>
        <taxon>Pleocyemata</taxon>
        <taxon>Anomura</taxon>
        <taxon>Galatheoidea</taxon>
        <taxon>Porcellanidae</taxon>
        <taxon>Petrolisthes</taxon>
    </lineage>
</organism>
<dbReference type="AlphaFoldDB" id="A0AAE1KH02"/>
<evidence type="ECO:0000259" key="10">
    <source>
        <dbReference type="PROSITE" id="PS50157"/>
    </source>
</evidence>
<evidence type="ECO:0000256" key="4">
    <source>
        <dbReference type="ARBA" id="ARBA00022771"/>
    </source>
</evidence>
<dbReference type="GO" id="GO:0045893">
    <property type="term" value="P:positive regulation of DNA-templated transcription"/>
    <property type="evidence" value="ECO:0007669"/>
    <property type="project" value="UniProtKB-ARBA"/>
</dbReference>
<evidence type="ECO:0000313" key="12">
    <source>
        <dbReference type="EMBL" id="KAK3894145.1"/>
    </source>
</evidence>
<evidence type="ECO:0000256" key="6">
    <source>
        <dbReference type="ARBA" id="ARBA00023125"/>
    </source>
</evidence>
<accession>A0AAE1KH02</accession>
<proteinExistence type="predicted"/>
<keyword evidence="2" id="KW-0479">Metal-binding</keyword>
<feature type="signal peptide" evidence="9">
    <location>
        <begin position="1"/>
        <end position="18"/>
    </location>
</feature>
<dbReference type="SUPFAM" id="SSF57667">
    <property type="entry name" value="beta-beta-alpha zinc fingers"/>
    <property type="match status" value="1"/>
</dbReference>
<evidence type="ECO:0000256" key="3">
    <source>
        <dbReference type="ARBA" id="ARBA00022737"/>
    </source>
</evidence>
<dbReference type="GO" id="GO:0000978">
    <property type="term" value="F:RNA polymerase II cis-regulatory region sequence-specific DNA binding"/>
    <property type="evidence" value="ECO:0007669"/>
    <property type="project" value="TreeGrafter"/>
</dbReference>
<dbReference type="FunFam" id="3.30.160.60:FF:001732">
    <property type="entry name" value="Zgc:162936"/>
    <property type="match status" value="1"/>
</dbReference>
<dbReference type="GO" id="GO:0000981">
    <property type="term" value="F:DNA-binding transcription factor activity, RNA polymerase II-specific"/>
    <property type="evidence" value="ECO:0007669"/>
    <property type="project" value="TreeGrafter"/>
</dbReference>
<dbReference type="Proteomes" id="UP001286313">
    <property type="component" value="Unassembled WGS sequence"/>
</dbReference>
<dbReference type="PANTHER" id="PTHR23235:SF120">
    <property type="entry name" value="KRUPPEL-LIKE FACTOR 15"/>
    <property type="match status" value="1"/>
</dbReference>
<protein>
    <recommendedName>
        <fullName evidence="10">C2H2-type domain-containing protein</fullName>
    </recommendedName>
</protein>
<keyword evidence="13" id="KW-1185">Reference proteome</keyword>
<keyword evidence="7" id="KW-0539">Nucleus</keyword>
<gene>
    <name evidence="12" type="ORF">Pcinc_002086</name>
    <name evidence="11" type="ORF">Pcinc_022305</name>
</gene>
<dbReference type="Gene3D" id="3.30.160.60">
    <property type="entry name" value="Classic Zinc Finger"/>
    <property type="match status" value="2"/>
</dbReference>
<dbReference type="InterPro" id="IPR013087">
    <property type="entry name" value="Znf_C2H2_type"/>
</dbReference>
<dbReference type="GO" id="GO:0008270">
    <property type="term" value="F:zinc ion binding"/>
    <property type="evidence" value="ECO:0007669"/>
    <property type="project" value="UniProtKB-KW"/>
</dbReference>
<evidence type="ECO:0000256" key="9">
    <source>
        <dbReference type="SAM" id="SignalP"/>
    </source>
</evidence>
<evidence type="ECO:0000256" key="1">
    <source>
        <dbReference type="ARBA" id="ARBA00004123"/>
    </source>
</evidence>
<comment type="caution">
    <text evidence="11">The sequence shown here is derived from an EMBL/GenBank/DDBJ whole genome shotgun (WGS) entry which is preliminary data.</text>
</comment>
<evidence type="ECO:0000313" key="13">
    <source>
        <dbReference type="Proteomes" id="UP001286313"/>
    </source>
</evidence>
<dbReference type="InterPro" id="IPR036236">
    <property type="entry name" value="Znf_C2H2_sf"/>
</dbReference>
<keyword evidence="3" id="KW-0677">Repeat</keyword>
<sequence length="116" mass="13525">MEVGVMVWVMEVLVLVKGRGGQANAGGDFKPYSCVYCPKRFSRRDNLTLHLRTHTGEKPYHCPHCDYRTTISSNVYRHMRNKHQQEIDGKPLYQRPTYIHHGDDPEILRRGVHHLS</sequence>
<evidence type="ECO:0000256" key="2">
    <source>
        <dbReference type="ARBA" id="ARBA00022723"/>
    </source>
</evidence>
<dbReference type="FunFam" id="3.30.160.60:FF:000045">
    <property type="entry name" value="ZFP69 zinc finger protein B"/>
    <property type="match status" value="1"/>
</dbReference>
<dbReference type="PROSITE" id="PS50157">
    <property type="entry name" value="ZINC_FINGER_C2H2_2"/>
    <property type="match status" value="2"/>
</dbReference>
<reference evidence="11" key="1">
    <citation type="submission" date="2023-10" db="EMBL/GenBank/DDBJ databases">
        <title>Genome assemblies of two species of porcelain crab, Petrolisthes cinctipes and Petrolisthes manimaculis (Anomura: Porcellanidae).</title>
        <authorList>
            <person name="Angst P."/>
        </authorList>
    </citation>
    <scope>NUCLEOTIDE SEQUENCE</scope>
    <source>
        <strain evidence="11">PB745_01</strain>
        <tissue evidence="11">Gill</tissue>
    </source>
</reference>
<dbReference type="PANTHER" id="PTHR23235">
    <property type="entry name" value="KRUEPPEL-LIKE TRANSCRIPTION FACTOR"/>
    <property type="match status" value="1"/>
</dbReference>
<comment type="subcellular location">
    <subcellularLocation>
        <location evidence="1">Nucleus</location>
    </subcellularLocation>
</comment>
<name>A0AAE1KH02_PETCI</name>
<keyword evidence="5" id="KW-0862">Zinc</keyword>
<dbReference type="GO" id="GO:0005634">
    <property type="term" value="C:nucleus"/>
    <property type="evidence" value="ECO:0007669"/>
    <property type="project" value="UniProtKB-SubCell"/>
</dbReference>
<dbReference type="EMBL" id="JAWQEG010002338">
    <property type="protein sequence ID" value="KAK3872632.1"/>
    <property type="molecule type" value="Genomic_DNA"/>
</dbReference>
<evidence type="ECO:0000256" key="7">
    <source>
        <dbReference type="ARBA" id="ARBA00023242"/>
    </source>
</evidence>
<dbReference type="PROSITE" id="PS00028">
    <property type="entry name" value="ZINC_FINGER_C2H2_1"/>
    <property type="match status" value="1"/>
</dbReference>
<dbReference type="EMBL" id="JAWQEG010000141">
    <property type="protein sequence ID" value="KAK3894145.1"/>
    <property type="molecule type" value="Genomic_DNA"/>
</dbReference>
<dbReference type="Pfam" id="PF00096">
    <property type="entry name" value="zf-C2H2"/>
    <property type="match status" value="1"/>
</dbReference>